<evidence type="ECO:0000313" key="2">
    <source>
        <dbReference type="EMBL" id="PIC43308.1"/>
    </source>
</evidence>
<dbReference type="AlphaFoldDB" id="A0A2G5UUV5"/>
<reference evidence="3" key="1">
    <citation type="submission" date="2017-10" db="EMBL/GenBank/DDBJ databases">
        <title>Rapid genome shrinkage in a self-fertile nematode reveals novel sperm competition proteins.</title>
        <authorList>
            <person name="Yin D."/>
            <person name="Schwarz E.M."/>
            <person name="Thomas C.G."/>
            <person name="Felde R.L."/>
            <person name="Korf I.F."/>
            <person name="Cutter A.D."/>
            <person name="Schartner C.M."/>
            <person name="Ralston E.J."/>
            <person name="Meyer B.J."/>
            <person name="Haag E.S."/>
        </authorList>
    </citation>
    <scope>NUCLEOTIDE SEQUENCE [LARGE SCALE GENOMIC DNA]</scope>
    <source>
        <strain evidence="3">JU1422</strain>
    </source>
</reference>
<accession>A0A2G5UUV5</accession>
<evidence type="ECO:0000313" key="3">
    <source>
        <dbReference type="Proteomes" id="UP000230233"/>
    </source>
</evidence>
<organism evidence="2 3">
    <name type="scientific">Caenorhabditis nigoni</name>
    <dbReference type="NCBI Taxonomy" id="1611254"/>
    <lineage>
        <taxon>Eukaryota</taxon>
        <taxon>Metazoa</taxon>
        <taxon>Ecdysozoa</taxon>
        <taxon>Nematoda</taxon>
        <taxon>Chromadorea</taxon>
        <taxon>Rhabditida</taxon>
        <taxon>Rhabditina</taxon>
        <taxon>Rhabditomorpha</taxon>
        <taxon>Rhabditoidea</taxon>
        <taxon>Rhabditidae</taxon>
        <taxon>Peloderinae</taxon>
        <taxon>Caenorhabditis</taxon>
    </lineage>
</organism>
<feature type="region of interest" description="Disordered" evidence="1">
    <location>
        <begin position="1"/>
        <end position="20"/>
    </location>
</feature>
<gene>
    <name evidence="2" type="primary">Cnig_chr_II.g4095</name>
    <name evidence="2" type="ORF">B9Z55_004095</name>
</gene>
<dbReference type="EMBL" id="PDUG01000002">
    <property type="protein sequence ID" value="PIC43308.1"/>
    <property type="molecule type" value="Genomic_DNA"/>
</dbReference>
<proteinExistence type="predicted"/>
<name>A0A2G5UUV5_9PELO</name>
<protein>
    <submittedName>
        <fullName evidence="2">Uncharacterized protein</fullName>
    </submittedName>
</protein>
<keyword evidence="3" id="KW-1185">Reference proteome</keyword>
<comment type="caution">
    <text evidence="2">The sequence shown here is derived from an EMBL/GenBank/DDBJ whole genome shotgun (WGS) entry which is preliminary data.</text>
</comment>
<dbReference type="Proteomes" id="UP000230233">
    <property type="component" value="Chromosome II"/>
</dbReference>
<sequence length="157" mass="18200">MLARNRRKGHGEEEAQEVTGGKKVVEIEDPLFLSKFLTFYVLCFVNFCRQRDVPGWTSGKMENRWVAVGQTAVTVEQEMLEEGVEKVQRSRRMCANRRKSIAVGEASKNANRTECRLGSRCRRWEEDNQDGGFFIFEQVYSQFALCFVVFFRQSIVP</sequence>
<evidence type="ECO:0000256" key="1">
    <source>
        <dbReference type="SAM" id="MobiDB-lite"/>
    </source>
</evidence>